<dbReference type="InterPro" id="IPR037036">
    <property type="entry name" value="PDED_dom_sf"/>
</dbReference>
<dbReference type="GO" id="GO:0042953">
    <property type="term" value="P:lipoprotein transport"/>
    <property type="evidence" value="ECO:0007669"/>
    <property type="project" value="TreeGrafter"/>
</dbReference>
<dbReference type="EMBL" id="CAAGRJ010012529">
    <property type="protein sequence ID" value="VFV29293.1"/>
    <property type="molecule type" value="Genomic_DNA"/>
</dbReference>
<evidence type="ECO:0000256" key="15">
    <source>
        <dbReference type="ARBA" id="ARBA00023180"/>
    </source>
</evidence>
<keyword evidence="15" id="KW-0325">Glycoprotein</keyword>
<evidence type="ECO:0000256" key="17">
    <source>
        <dbReference type="ARBA" id="ARBA00045349"/>
    </source>
</evidence>
<feature type="compositionally biased region" description="Acidic residues" evidence="21">
    <location>
        <begin position="229"/>
        <end position="239"/>
    </location>
</feature>
<sequence>MLEARAVEGAGVALLQLLLLLLLPPALRGPGLGVVCSAGAGLPESVIWAVNAGGEAHVDVHGIHFRKDPLEGRVGRASDYGMKLPILRSNPEDQILYQTERYNEETFGYEVPIKEEGDYVLVLKFAEVYFAQSQQKVFDVRLNGHVVVKDLDIFDRVGHSTAHDEIIPMSIRKGKLSVQGEVSTFTGKLYIEFVKGYYDNPKVCALYIMAGTVDDVPKLQPHPGLEKKEEEEEEEEYDEGSNLKRQTNKNRVQSGPRTPNPYASDNSSLMFPILVAFGVFIPTLFCLCRLKRKVGDPAAGPGALVAGKEEKKKAGGGVLNRLKARRQAPPHATEDGIGAAVTEQELLALDTIRPEHVLRLSRVTENYLCKPEDNIYSIDFTRFKIRDLETGTVLFEIAKPCVSDQEEEEEEEGGDVDISAGRFVRYQFTPAFLRLRTVGATVEFTVGDKPVSNFRMIERHYFRERLLKNFDFDFGFCIPSSRNTCEHIYEFPQLSEDVIRLMIENPYETRSDSFYFVDNKLIMHNKADYAYNGGQ</sequence>
<protein>
    <recommendedName>
        <fullName evidence="20">Malectin</fullName>
    </recommendedName>
    <alternativeName>
        <fullName evidence="5">Protein unc-119 homolog A</fullName>
    </alternativeName>
</protein>
<keyword evidence="8 22" id="KW-0732">Signal</keyword>
<evidence type="ECO:0000256" key="13">
    <source>
        <dbReference type="ARBA" id="ARBA00023121"/>
    </source>
</evidence>
<dbReference type="Pfam" id="PF05351">
    <property type="entry name" value="GMP_PDE_delta"/>
    <property type="match status" value="1"/>
</dbReference>
<proteinExistence type="inferred from homology"/>
<dbReference type="GO" id="GO:0005929">
    <property type="term" value="C:cilium"/>
    <property type="evidence" value="ECO:0007669"/>
    <property type="project" value="TreeGrafter"/>
</dbReference>
<dbReference type="PANTHER" id="PTHR12951">
    <property type="entry name" value="RETINAL PROTEIN 4"/>
    <property type="match status" value="1"/>
</dbReference>
<evidence type="ECO:0000256" key="1">
    <source>
        <dbReference type="ARBA" id="ARBA00004115"/>
    </source>
</evidence>
<keyword evidence="11" id="KW-0653">Protein transport</keyword>
<feature type="domain" description="Malectin" evidence="24">
    <location>
        <begin position="46"/>
        <end position="206"/>
    </location>
</feature>
<feature type="compositionally biased region" description="Polar residues" evidence="21">
    <location>
        <begin position="243"/>
        <end position="263"/>
    </location>
</feature>
<comment type="function">
    <text evidence="17">Involved in synaptic functions in photoreceptor cells, the signal transduction in immune cells as a Src family kinase activator, endosome recycling, the uptake of bacteria and endocytosis, protein trafficking in sensory neurons and as lipid-binding chaperone with specificity for a diverse subset of myristoylated proteins. Specifically binds the myristoyl moiety of a subset of N-terminally myristoylated proteins and is required for their localization. Binds myristoylated GNAT1 and is required for G-protein localization and trafficking in sensory neurons. Probably plays a role in trafficking proteins in photoreceptor cells. Plays important roles in mediating Src family kinase signals for the completion of cytokinesis via RAB11A.</text>
</comment>
<evidence type="ECO:0000256" key="10">
    <source>
        <dbReference type="ARBA" id="ARBA00022824"/>
    </source>
</evidence>
<comment type="function">
    <text evidence="18">Carbohydrate-binding protein with a strong ligand preference for Glc2-N-glycan. May play a role in the early steps of protein N-glycosylation.</text>
</comment>
<keyword evidence="6" id="KW-0813">Transport</keyword>
<evidence type="ECO:0000256" key="14">
    <source>
        <dbReference type="ARBA" id="ARBA00023136"/>
    </source>
</evidence>
<dbReference type="SUPFAM" id="SSF81296">
    <property type="entry name" value="E set domains"/>
    <property type="match status" value="1"/>
</dbReference>
<dbReference type="FunFam" id="2.60.120.430:FF:000006">
    <property type="entry name" value="Malectin"/>
    <property type="match status" value="1"/>
</dbReference>
<feature type="signal peptide" evidence="22">
    <location>
        <begin position="1"/>
        <end position="28"/>
    </location>
</feature>
<reference evidence="25 26" key="1">
    <citation type="submission" date="2019-01" db="EMBL/GenBank/DDBJ databases">
        <authorList>
            <person name="Alioto T."/>
            <person name="Alioto T."/>
        </authorList>
    </citation>
    <scope>NUCLEOTIDE SEQUENCE [LARGE SCALE GENOMIC DNA]</scope>
</reference>
<keyword evidence="13" id="KW-0446">Lipid-binding</keyword>
<keyword evidence="16" id="KW-0119">Carbohydrate metabolism</keyword>
<keyword evidence="12" id="KW-1133">Transmembrane helix</keyword>
<dbReference type="Gene3D" id="2.60.120.430">
    <property type="entry name" value="Galactose-binding lectin"/>
    <property type="match status" value="1"/>
</dbReference>
<evidence type="ECO:0000256" key="18">
    <source>
        <dbReference type="ARBA" id="ARBA00055134"/>
    </source>
</evidence>
<evidence type="ECO:0000256" key="2">
    <source>
        <dbReference type="ARBA" id="ARBA00004647"/>
    </source>
</evidence>
<gene>
    <name evidence="25" type="ORF">LYPA_23C011352</name>
</gene>
<dbReference type="Pfam" id="PF11721">
    <property type="entry name" value="Malectin"/>
    <property type="match status" value="1"/>
</dbReference>
<evidence type="ECO:0000259" key="24">
    <source>
        <dbReference type="Pfam" id="PF11721"/>
    </source>
</evidence>
<evidence type="ECO:0000256" key="8">
    <source>
        <dbReference type="ARBA" id="ARBA00022729"/>
    </source>
</evidence>
<evidence type="ECO:0000256" key="11">
    <source>
        <dbReference type="ARBA" id="ARBA00022927"/>
    </source>
</evidence>
<dbReference type="InterPro" id="IPR021720">
    <property type="entry name" value="Malectin_dom"/>
</dbReference>
<dbReference type="PANTHER" id="PTHR12951:SF3">
    <property type="entry name" value="PROTEIN UNC-119 HOMOLOG B"/>
    <property type="match status" value="1"/>
</dbReference>
<feature type="domain" description="GMP phosphodiesterase delta subunit" evidence="23">
    <location>
        <begin position="372"/>
        <end position="531"/>
    </location>
</feature>
<dbReference type="GO" id="GO:0000922">
    <property type="term" value="C:spindle pole"/>
    <property type="evidence" value="ECO:0007669"/>
    <property type="project" value="UniProtKB-SubCell"/>
</dbReference>
<dbReference type="GO" id="GO:0007399">
    <property type="term" value="P:nervous system development"/>
    <property type="evidence" value="ECO:0007669"/>
    <property type="project" value="TreeGrafter"/>
</dbReference>
<evidence type="ECO:0000313" key="25">
    <source>
        <dbReference type="EMBL" id="VFV29293.1"/>
    </source>
</evidence>
<dbReference type="AlphaFoldDB" id="A0A485NA80"/>
<name>A0A485NA80_LYNPA</name>
<dbReference type="FunFam" id="2.70.50.40:FF:000001">
    <property type="entry name" value="protein unc-119 homolog A"/>
    <property type="match status" value="1"/>
</dbReference>
<dbReference type="InterPro" id="IPR008015">
    <property type="entry name" value="PDED_dom"/>
</dbReference>
<evidence type="ECO:0000256" key="3">
    <source>
        <dbReference type="ARBA" id="ARBA00008102"/>
    </source>
</evidence>
<dbReference type="GO" id="GO:0005789">
    <property type="term" value="C:endoplasmic reticulum membrane"/>
    <property type="evidence" value="ECO:0007669"/>
    <property type="project" value="UniProtKB-SubCell"/>
</dbReference>
<keyword evidence="7" id="KW-0812">Transmembrane</keyword>
<dbReference type="GO" id="GO:0008289">
    <property type="term" value="F:lipid binding"/>
    <property type="evidence" value="ECO:0007669"/>
    <property type="project" value="UniProtKB-KW"/>
</dbReference>
<comment type="similarity">
    <text evidence="4">Belongs to the malectin family.</text>
</comment>
<evidence type="ECO:0000313" key="26">
    <source>
        <dbReference type="Proteomes" id="UP000386466"/>
    </source>
</evidence>
<evidence type="ECO:0000256" key="16">
    <source>
        <dbReference type="ARBA" id="ARBA00023277"/>
    </source>
</evidence>
<comment type="similarity">
    <text evidence="3">Belongs to the PDE6D/unc-119 family.</text>
</comment>
<feature type="region of interest" description="Disordered" evidence="21">
    <location>
        <begin position="219"/>
        <end position="263"/>
    </location>
</feature>
<keyword evidence="10" id="KW-0256">Endoplasmic reticulum</keyword>
<evidence type="ECO:0000256" key="5">
    <source>
        <dbReference type="ARBA" id="ARBA00020727"/>
    </source>
</evidence>
<evidence type="ECO:0000259" key="23">
    <source>
        <dbReference type="Pfam" id="PF05351"/>
    </source>
</evidence>
<dbReference type="GO" id="GO:0060271">
    <property type="term" value="P:cilium assembly"/>
    <property type="evidence" value="ECO:0007669"/>
    <property type="project" value="TreeGrafter"/>
</dbReference>
<comment type="subunit">
    <text evidence="19">Interacts with the oligosaccharyltransferase (OST) complex.</text>
</comment>
<feature type="chain" id="PRO_5019812622" description="Malectin" evidence="22">
    <location>
        <begin position="29"/>
        <end position="535"/>
    </location>
</feature>
<dbReference type="InterPro" id="IPR051519">
    <property type="entry name" value="PDE6D_unc-119_myristoyl-bd"/>
</dbReference>
<keyword evidence="26" id="KW-1185">Reference proteome</keyword>
<dbReference type="Gene3D" id="2.70.50.40">
    <property type="entry name" value="GMP phosphodiesterase, delta subunit"/>
    <property type="match status" value="1"/>
</dbReference>
<evidence type="ECO:0000256" key="7">
    <source>
        <dbReference type="ARBA" id="ARBA00022692"/>
    </source>
</evidence>
<evidence type="ECO:0000256" key="21">
    <source>
        <dbReference type="SAM" id="MobiDB-lite"/>
    </source>
</evidence>
<evidence type="ECO:0000256" key="6">
    <source>
        <dbReference type="ARBA" id="ARBA00022448"/>
    </source>
</evidence>
<evidence type="ECO:0000256" key="20">
    <source>
        <dbReference type="ARBA" id="ARBA00068957"/>
    </source>
</evidence>
<accession>A0A485NA80</accession>
<dbReference type="Proteomes" id="UP000386466">
    <property type="component" value="Unassembled WGS sequence"/>
</dbReference>
<evidence type="ECO:0000256" key="4">
    <source>
        <dbReference type="ARBA" id="ARBA00009141"/>
    </source>
</evidence>
<keyword evidence="14" id="KW-0472">Membrane</keyword>
<evidence type="ECO:0000256" key="22">
    <source>
        <dbReference type="SAM" id="SignalP"/>
    </source>
</evidence>
<evidence type="ECO:0000256" key="12">
    <source>
        <dbReference type="ARBA" id="ARBA00022989"/>
    </source>
</evidence>
<keyword evidence="9" id="KW-0970">Cilium biogenesis/degradation</keyword>
<evidence type="ECO:0000256" key="19">
    <source>
        <dbReference type="ARBA" id="ARBA00064555"/>
    </source>
</evidence>
<organism evidence="25 26">
    <name type="scientific">Lynx pardinus</name>
    <name type="common">Iberian lynx</name>
    <name type="synonym">Felis pardina</name>
    <dbReference type="NCBI Taxonomy" id="191816"/>
    <lineage>
        <taxon>Eukaryota</taxon>
        <taxon>Metazoa</taxon>
        <taxon>Chordata</taxon>
        <taxon>Craniata</taxon>
        <taxon>Vertebrata</taxon>
        <taxon>Euteleostomi</taxon>
        <taxon>Mammalia</taxon>
        <taxon>Eutheria</taxon>
        <taxon>Laurasiatheria</taxon>
        <taxon>Carnivora</taxon>
        <taxon>Feliformia</taxon>
        <taxon>Felidae</taxon>
        <taxon>Felinae</taxon>
        <taxon>Lynx</taxon>
    </lineage>
</organism>
<dbReference type="InterPro" id="IPR014756">
    <property type="entry name" value="Ig_E-set"/>
</dbReference>
<comment type="subcellular location">
    <subcellularLocation>
        <location evidence="2">Cytoplasm</location>
        <location evidence="2">Cytoskeleton</location>
        <location evidence="2">Spindle pole</location>
    </subcellularLocation>
    <subcellularLocation>
        <location evidence="1">Endoplasmic reticulum membrane</location>
        <topology evidence="1">Single-pass type I membrane protein</topology>
    </subcellularLocation>
</comment>
<evidence type="ECO:0000256" key="9">
    <source>
        <dbReference type="ARBA" id="ARBA00022794"/>
    </source>
</evidence>